<evidence type="ECO:0000313" key="2">
    <source>
        <dbReference type="EMBL" id="MDN3920210.1"/>
    </source>
</evidence>
<proteinExistence type="predicted"/>
<dbReference type="EMBL" id="JAUHHC010000002">
    <property type="protein sequence ID" value="MDN3920210.1"/>
    <property type="molecule type" value="Genomic_DNA"/>
</dbReference>
<comment type="caution">
    <text evidence="2">The sequence shown here is derived from an EMBL/GenBank/DDBJ whole genome shotgun (WGS) entry which is preliminary data.</text>
</comment>
<protein>
    <submittedName>
        <fullName evidence="2">Uncharacterized protein</fullName>
    </submittedName>
</protein>
<accession>A0ABT8DPE1</accession>
<evidence type="ECO:0000256" key="1">
    <source>
        <dbReference type="SAM" id="MobiDB-lite"/>
    </source>
</evidence>
<gene>
    <name evidence="2" type="ORF">QWJ38_07955</name>
</gene>
<keyword evidence="3" id="KW-1185">Reference proteome</keyword>
<dbReference type="RefSeq" id="WP_290358518.1">
    <property type="nucleotide sequence ID" value="NZ_JAUHHC010000002.1"/>
</dbReference>
<reference evidence="2 3" key="1">
    <citation type="submission" date="2023-06" db="EMBL/GenBank/DDBJ databases">
        <title>Pelomonas sp. PFR6 16S ribosomal RNA gene Genome sequencing and assembly.</title>
        <authorList>
            <person name="Woo H."/>
        </authorList>
    </citation>
    <scope>NUCLEOTIDE SEQUENCE [LARGE SCALE GENOMIC DNA]</scope>
    <source>
        <strain evidence="2 3">PFR6</strain>
    </source>
</reference>
<name>A0ABT8DPE1_9BURK</name>
<evidence type="ECO:0000313" key="3">
    <source>
        <dbReference type="Proteomes" id="UP001228044"/>
    </source>
</evidence>
<organism evidence="2 3">
    <name type="scientific">Roseateles violae</name>
    <dbReference type="NCBI Taxonomy" id="3058042"/>
    <lineage>
        <taxon>Bacteria</taxon>
        <taxon>Pseudomonadati</taxon>
        <taxon>Pseudomonadota</taxon>
        <taxon>Betaproteobacteria</taxon>
        <taxon>Burkholderiales</taxon>
        <taxon>Sphaerotilaceae</taxon>
        <taxon>Roseateles</taxon>
    </lineage>
</organism>
<dbReference type="Proteomes" id="UP001228044">
    <property type="component" value="Unassembled WGS sequence"/>
</dbReference>
<feature type="region of interest" description="Disordered" evidence="1">
    <location>
        <begin position="78"/>
        <end position="99"/>
    </location>
</feature>
<sequence length="99" mass="11034">MMDSKDYLELLFAERVLAMATKLRSAAAPEAPAERSEWRKQHPVSEFVPVALARVREVAEIIRIESLPPRLTEALHESIDLPARPAKPAPTAPARRRAA</sequence>